<evidence type="ECO:0000313" key="4">
    <source>
        <dbReference type="Proteomes" id="UP001231189"/>
    </source>
</evidence>
<dbReference type="Proteomes" id="UP001231189">
    <property type="component" value="Unassembled WGS sequence"/>
</dbReference>
<comment type="caution">
    <text evidence="3">The sequence shown here is derived from an EMBL/GenBank/DDBJ whole genome shotgun (WGS) entry which is preliminary data.</text>
</comment>
<dbReference type="Gene3D" id="3.30.70.100">
    <property type="match status" value="1"/>
</dbReference>
<proteinExistence type="predicted"/>
<accession>A0AAD8QH24</accession>
<name>A0AAD8QH24_LOLMU</name>
<feature type="domain" description="HMA" evidence="2">
    <location>
        <begin position="2"/>
        <end position="68"/>
    </location>
</feature>
<dbReference type="PANTHER" id="PTHR46932:SF12">
    <property type="entry name" value="HEAVY METAL-ASSOCIATED ISOPRENYLATED PLANT PROTEIN 47"/>
    <property type="match status" value="1"/>
</dbReference>
<dbReference type="PANTHER" id="PTHR46932">
    <property type="entry name" value="HEAVY METAL-ASSOCIATED ISOPRENYLATED PLANT PROTEIN 47"/>
    <property type="match status" value="1"/>
</dbReference>
<dbReference type="EMBL" id="JAUUTY010000280">
    <property type="protein sequence ID" value="KAK1602317.1"/>
    <property type="molecule type" value="Genomic_DNA"/>
</dbReference>
<dbReference type="InterPro" id="IPR006121">
    <property type="entry name" value="HMA_dom"/>
</dbReference>
<dbReference type="PROSITE" id="PS50846">
    <property type="entry name" value="HMA_2"/>
    <property type="match status" value="1"/>
</dbReference>
<dbReference type="GO" id="GO:0046872">
    <property type="term" value="F:metal ion binding"/>
    <property type="evidence" value="ECO:0007669"/>
    <property type="project" value="InterPro"/>
</dbReference>
<feature type="compositionally biased region" description="Basic and acidic residues" evidence="1">
    <location>
        <begin position="72"/>
        <end position="93"/>
    </location>
</feature>
<gene>
    <name evidence="3" type="ORF">QYE76_018140</name>
</gene>
<dbReference type="AlphaFoldDB" id="A0AAD8QH24"/>
<dbReference type="InterPro" id="IPR042885">
    <property type="entry name" value="HIPP47/16"/>
</dbReference>
<dbReference type="Pfam" id="PF00403">
    <property type="entry name" value="HMA"/>
    <property type="match status" value="1"/>
</dbReference>
<evidence type="ECO:0000256" key="1">
    <source>
        <dbReference type="SAM" id="MobiDB-lite"/>
    </source>
</evidence>
<evidence type="ECO:0000313" key="3">
    <source>
        <dbReference type="EMBL" id="KAK1602317.1"/>
    </source>
</evidence>
<sequence>MSQKIVLKVDITSDRCKAGAMSKIAGIEGIKSITVDGDKGTLTVVGDVDVICLASVLRKAKFQAVVVSVGPAEEKKPEPPKKPEEPKKPDPPKPPHCSCSGPGPGPCNPCCPPPMPSYRGAAMVCYDEEPDSPRCIIM</sequence>
<keyword evidence="4" id="KW-1185">Reference proteome</keyword>
<feature type="region of interest" description="Disordered" evidence="1">
    <location>
        <begin position="68"/>
        <end position="100"/>
    </location>
</feature>
<reference evidence="3" key="1">
    <citation type="submission" date="2023-07" db="EMBL/GenBank/DDBJ databases">
        <title>A chromosome-level genome assembly of Lolium multiflorum.</title>
        <authorList>
            <person name="Chen Y."/>
            <person name="Copetti D."/>
            <person name="Kolliker R."/>
            <person name="Studer B."/>
        </authorList>
    </citation>
    <scope>NUCLEOTIDE SEQUENCE</scope>
    <source>
        <strain evidence="3">02402/16</strain>
        <tissue evidence="3">Leaf</tissue>
    </source>
</reference>
<dbReference type="SUPFAM" id="SSF55008">
    <property type="entry name" value="HMA, heavy metal-associated domain"/>
    <property type="match status" value="1"/>
</dbReference>
<evidence type="ECO:0000259" key="2">
    <source>
        <dbReference type="PROSITE" id="PS50846"/>
    </source>
</evidence>
<organism evidence="3 4">
    <name type="scientific">Lolium multiflorum</name>
    <name type="common">Italian ryegrass</name>
    <name type="synonym">Lolium perenne subsp. multiflorum</name>
    <dbReference type="NCBI Taxonomy" id="4521"/>
    <lineage>
        <taxon>Eukaryota</taxon>
        <taxon>Viridiplantae</taxon>
        <taxon>Streptophyta</taxon>
        <taxon>Embryophyta</taxon>
        <taxon>Tracheophyta</taxon>
        <taxon>Spermatophyta</taxon>
        <taxon>Magnoliopsida</taxon>
        <taxon>Liliopsida</taxon>
        <taxon>Poales</taxon>
        <taxon>Poaceae</taxon>
        <taxon>BOP clade</taxon>
        <taxon>Pooideae</taxon>
        <taxon>Poodae</taxon>
        <taxon>Poeae</taxon>
        <taxon>Poeae Chloroplast Group 2 (Poeae type)</taxon>
        <taxon>Loliodinae</taxon>
        <taxon>Loliinae</taxon>
        <taxon>Lolium</taxon>
    </lineage>
</organism>
<protein>
    <recommendedName>
        <fullName evidence="2">HMA domain-containing protein</fullName>
    </recommendedName>
</protein>
<dbReference type="InterPro" id="IPR036163">
    <property type="entry name" value="HMA_dom_sf"/>
</dbReference>